<evidence type="ECO:0000259" key="3">
    <source>
        <dbReference type="Pfam" id="PF25239"/>
    </source>
</evidence>
<dbReference type="Pfam" id="PF03357">
    <property type="entry name" value="Snf7"/>
    <property type="match status" value="1"/>
</dbReference>
<comment type="similarity">
    <text evidence="1">Belongs to the SNF7 family.</text>
</comment>
<dbReference type="GO" id="GO:0005771">
    <property type="term" value="C:multivesicular body"/>
    <property type="evidence" value="ECO:0007669"/>
    <property type="project" value="TreeGrafter"/>
</dbReference>
<dbReference type="InterPro" id="IPR005024">
    <property type="entry name" value="Snf7_fam"/>
</dbReference>
<evidence type="ECO:0000313" key="4">
    <source>
        <dbReference type="EMBL" id="CAD6192120.1"/>
    </source>
</evidence>
<keyword evidence="2" id="KW-0175">Coiled coil</keyword>
<gene>
    <name evidence="4" type="ORF">CAUJ_LOCUS8039</name>
</gene>
<organism evidence="4 5">
    <name type="scientific">Caenorhabditis auriculariae</name>
    <dbReference type="NCBI Taxonomy" id="2777116"/>
    <lineage>
        <taxon>Eukaryota</taxon>
        <taxon>Metazoa</taxon>
        <taxon>Ecdysozoa</taxon>
        <taxon>Nematoda</taxon>
        <taxon>Chromadorea</taxon>
        <taxon>Rhabditida</taxon>
        <taxon>Rhabditina</taxon>
        <taxon>Rhabditomorpha</taxon>
        <taxon>Rhabditoidea</taxon>
        <taxon>Rhabditidae</taxon>
        <taxon>Peloderinae</taxon>
        <taxon>Caenorhabditis</taxon>
    </lineage>
</organism>
<feature type="domain" description="CHMP7 winged helix" evidence="3">
    <location>
        <begin position="143"/>
        <end position="216"/>
    </location>
</feature>
<evidence type="ECO:0000256" key="1">
    <source>
        <dbReference type="ARBA" id="ARBA00006190"/>
    </source>
</evidence>
<comment type="caution">
    <text evidence="4">The sequence shown here is derived from an EMBL/GenBank/DDBJ whole genome shotgun (WGS) entry which is preliminary data.</text>
</comment>
<evidence type="ECO:0000256" key="2">
    <source>
        <dbReference type="SAM" id="Coils"/>
    </source>
</evidence>
<sequence>MATFANEYFFYAMETPSLYLPESWKDDVTMHSMMSVIKERYVNSVDHDRKIKFWSEAIAASCLGERSSVFDLNVLKRRFRRGDRIPASLDIVIEEMKRNGTAVSQMDWRSQHSGWIGWGISKTKSWMYGNKNDAERLIHLPTLKKQAERLLKVYNDELRSEVDCSGELIGYVELYDLSTGFICNTENFDMVLDHLVDIGELTIGAAKNGDKILKFKDISSKEPVCFTETDASLHDIRRAMGKVEKEINSLELKVKRYDQQCRAALRSGEKSKAANLLRQKKRTEKDISDKDGQYQRLLTMLHQISSAKHNRDVLDAYQSGTAAFKASLSRHGLSPDKIDEAMDEVVSSLDDYREIEEAMARPMPSVGISGDEDLEKELDDLVNAQKNGSPLRLPEAPTNKFGLFDEEETVEKSIEKRLQRLREAV</sequence>
<protein>
    <recommendedName>
        <fullName evidence="3">CHMP7 winged helix domain-containing protein</fullName>
    </recommendedName>
</protein>
<dbReference type="Pfam" id="PF25880">
    <property type="entry name" value="WHD_CHMP7_1st"/>
    <property type="match status" value="1"/>
</dbReference>
<proteinExistence type="inferred from homology"/>
<dbReference type="Gene3D" id="6.10.140.1230">
    <property type="match status" value="1"/>
</dbReference>
<dbReference type="GO" id="GO:0006900">
    <property type="term" value="P:vesicle budding from membrane"/>
    <property type="evidence" value="ECO:0007669"/>
    <property type="project" value="TreeGrafter"/>
</dbReference>
<feature type="coiled-coil region" evidence="2">
    <location>
        <begin position="233"/>
        <end position="267"/>
    </location>
</feature>
<dbReference type="AlphaFoldDB" id="A0A8S1HFJ7"/>
<accession>A0A8S1HFJ7</accession>
<dbReference type="GO" id="GO:0032511">
    <property type="term" value="P:late endosome to vacuole transport via multivesicular body sorting pathway"/>
    <property type="evidence" value="ECO:0007669"/>
    <property type="project" value="TreeGrafter"/>
</dbReference>
<reference evidence="4" key="1">
    <citation type="submission" date="2020-10" db="EMBL/GenBank/DDBJ databases">
        <authorList>
            <person name="Kikuchi T."/>
        </authorList>
    </citation>
    <scope>NUCLEOTIDE SEQUENCE</scope>
    <source>
        <strain evidence="4">NKZ352</strain>
    </source>
</reference>
<evidence type="ECO:0000313" key="5">
    <source>
        <dbReference type="Proteomes" id="UP000835052"/>
    </source>
</evidence>
<dbReference type="Pfam" id="PF25239">
    <property type="entry name" value="WHD_CHMP7"/>
    <property type="match status" value="1"/>
</dbReference>
<dbReference type="GO" id="GO:0000815">
    <property type="term" value="C:ESCRT III complex"/>
    <property type="evidence" value="ECO:0007669"/>
    <property type="project" value="TreeGrafter"/>
</dbReference>
<dbReference type="OrthoDB" id="10250120at2759"/>
<keyword evidence="5" id="KW-1185">Reference proteome</keyword>
<dbReference type="InterPro" id="IPR057471">
    <property type="entry name" value="CHMP7_WHD"/>
</dbReference>
<dbReference type="GO" id="GO:0009898">
    <property type="term" value="C:cytoplasmic side of plasma membrane"/>
    <property type="evidence" value="ECO:0007669"/>
    <property type="project" value="TreeGrafter"/>
</dbReference>
<name>A0A8S1HFJ7_9PELO</name>
<dbReference type="Proteomes" id="UP000835052">
    <property type="component" value="Unassembled WGS sequence"/>
</dbReference>
<dbReference type="EMBL" id="CAJGYM010000025">
    <property type="protein sequence ID" value="CAD6192120.1"/>
    <property type="molecule type" value="Genomic_DNA"/>
</dbReference>
<dbReference type="PANTHER" id="PTHR22761">
    <property type="entry name" value="CHARGED MULTIVESICULAR BODY PROTEIN"/>
    <property type="match status" value="1"/>
</dbReference>
<dbReference type="PANTHER" id="PTHR22761:SF46">
    <property type="entry name" value="CHARGED MULTIVESICULAR BODY PROTEIN 7"/>
    <property type="match status" value="1"/>
</dbReference>